<dbReference type="SUPFAM" id="SSF161098">
    <property type="entry name" value="MetI-like"/>
    <property type="match status" value="1"/>
</dbReference>
<keyword evidence="4 7" id="KW-0812">Transmembrane</keyword>
<evidence type="ECO:0000256" key="5">
    <source>
        <dbReference type="ARBA" id="ARBA00022989"/>
    </source>
</evidence>
<sequence length="282" mass="30610">MTIAPVGDETVTRTVAIARARSRRRFRPRNAILGIAGILVFLAIWEIASQTGLVNPTYLPPPTVVIPHLFQIATFPDFWLAVGDTMLAWGLGMLIALVLACVLGVIIGLSPFLRRATNSTVEFLRPIPSVALIPLAVLLFGIRIESTLLLVVYAAFWQIFIQVLYGVADVDQVAMSTGRSYGFSKWQRIRDIIFPTALPYLMTGIRLASAIALILAITAQLIIGTPGLGREIAFAQNAGNYATMYALSIATGLLGVLINIGARALERRLLAWHTSVRGDVTT</sequence>
<keyword evidence="3" id="KW-1003">Cell membrane</keyword>
<dbReference type="RefSeq" id="WP_150893748.1">
    <property type="nucleotide sequence ID" value="NZ_VYUY01000015.1"/>
</dbReference>
<keyword evidence="5 7" id="KW-1133">Transmembrane helix</keyword>
<dbReference type="Pfam" id="PF00528">
    <property type="entry name" value="BPD_transp_1"/>
    <property type="match status" value="1"/>
</dbReference>
<evidence type="ECO:0000256" key="4">
    <source>
        <dbReference type="ARBA" id="ARBA00022692"/>
    </source>
</evidence>
<evidence type="ECO:0000313" key="9">
    <source>
        <dbReference type="EMBL" id="KAA9132134.1"/>
    </source>
</evidence>
<feature type="transmembrane region" description="Helical" evidence="7">
    <location>
        <begin position="31"/>
        <end position="48"/>
    </location>
</feature>
<comment type="caution">
    <text evidence="9">The sequence shown here is derived from an EMBL/GenBank/DDBJ whole genome shotgun (WGS) entry which is preliminary data.</text>
</comment>
<dbReference type="Proteomes" id="UP000326838">
    <property type="component" value="Unassembled WGS sequence"/>
</dbReference>
<dbReference type="InterPro" id="IPR000515">
    <property type="entry name" value="MetI-like"/>
</dbReference>
<feature type="domain" description="ABC transmembrane type-1" evidence="8">
    <location>
        <begin position="82"/>
        <end position="266"/>
    </location>
</feature>
<protein>
    <submittedName>
        <fullName evidence="9">ABC transporter permease</fullName>
    </submittedName>
</protein>
<dbReference type="PANTHER" id="PTHR30151">
    <property type="entry name" value="ALKANE SULFONATE ABC TRANSPORTER-RELATED, MEMBRANE SUBUNIT"/>
    <property type="match status" value="1"/>
</dbReference>
<evidence type="ECO:0000256" key="1">
    <source>
        <dbReference type="ARBA" id="ARBA00004651"/>
    </source>
</evidence>
<keyword evidence="10" id="KW-1185">Reference proteome</keyword>
<evidence type="ECO:0000259" key="8">
    <source>
        <dbReference type="PROSITE" id="PS50928"/>
    </source>
</evidence>
<proteinExistence type="inferred from homology"/>
<evidence type="ECO:0000256" key="7">
    <source>
        <dbReference type="RuleBase" id="RU363032"/>
    </source>
</evidence>
<dbReference type="EMBL" id="VYUY01000015">
    <property type="protein sequence ID" value="KAA9132134.1"/>
    <property type="molecule type" value="Genomic_DNA"/>
</dbReference>
<dbReference type="Gene3D" id="1.10.3720.10">
    <property type="entry name" value="MetI-like"/>
    <property type="match status" value="1"/>
</dbReference>
<organism evidence="9 10">
    <name type="scientific">Microbacterium caowuchunii</name>
    <dbReference type="NCBI Taxonomy" id="2614638"/>
    <lineage>
        <taxon>Bacteria</taxon>
        <taxon>Bacillati</taxon>
        <taxon>Actinomycetota</taxon>
        <taxon>Actinomycetes</taxon>
        <taxon>Micrococcales</taxon>
        <taxon>Microbacteriaceae</taxon>
        <taxon>Microbacterium</taxon>
    </lineage>
</organism>
<feature type="transmembrane region" description="Helical" evidence="7">
    <location>
        <begin position="86"/>
        <end position="111"/>
    </location>
</feature>
<dbReference type="PROSITE" id="PS50928">
    <property type="entry name" value="ABC_TM1"/>
    <property type="match status" value="1"/>
</dbReference>
<reference evidence="10" key="1">
    <citation type="submission" date="2019-09" db="EMBL/GenBank/DDBJ databases">
        <title>Mumia zhuanghuii sp. nov. isolated from the intestinal contents of plateau pika (Ochotona curzoniae) in the Qinghai-Tibet plateau of China.</title>
        <authorList>
            <person name="Tian Z."/>
        </authorList>
    </citation>
    <scope>NUCLEOTIDE SEQUENCE [LARGE SCALE GENOMIC DNA]</scope>
    <source>
        <strain evidence="10">L-033</strain>
    </source>
</reference>
<dbReference type="GO" id="GO:0055085">
    <property type="term" value="P:transmembrane transport"/>
    <property type="evidence" value="ECO:0007669"/>
    <property type="project" value="InterPro"/>
</dbReference>
<evidence type="ECO:0000256" key="3">
    <source>
        <dbReference type="ARBA" id="ARBA00022475"/>
    </source>
</evidence>
<dbReference type="InterPro" id="IPR035906">
    <property type="entry name" value="MetI-like_sf"/>
</dbReference>
<evidence type="ECO:0000313" key="10">
    <source>
        <dbReference type="Proteomes" id="UP000326838"/>
    </source>
</evidence>
<dbReference type="CDD" id="cd06261">
    <property type="entry name" value="TM_PBP2"/>
    <property type="match status" value="1"/>
</dbReference>
<dbReference type="GO" id="GO:0005886">
    <property type="term" value="C:plasma membrane"/>
    <property type="evidence" value="ECO:0007669"/>
    <property type="project" value="UniProtKB-SubCell"/>
</dbReference>
<gene>
    <name evidence="9" type="ORF">F6B40_10425</name>
</gene>
<accession>A0A5N0TCH7</accession>
<keyword evidence="6 7" id="KW-0472">Membrane</keyword>
<feature type="transmembrane region" description="Helical" evidence="7">
    <location>
        <begin position="243"/>
        <end position="262"/>
    </location>
</feature>
<dbReference type="PANTHER" id="PTHR30151:SF38">
    <property type="entry name" value="ALIPHATIC SULFONATES TRANSPORT PERMEASE PROTEIN SSUC-RELATED"/>
    <property type="match status" value="1"/>
</dbReference>
<feature type="transmembrane region" description="Helical" evidence="7">
    <location>
        <begin position="123"/>
        <end position="142"/>
    </location>
</feature>
<comment type="subcellular location">
    <subcellularLocation>
        <location evidence="1 7">Cell membrane</location>
        <topology evidence="1 7">Multi-pass membrane protein</topology>
    </subcellularLocation>
</comment>
<evidence type="ECO:0000256" key="6">
    <source>
        <dbReference type="ARBA" id="ARBA00023136"/>
    </source>
</evidence>
<keyword evidence="2 7" id="KW-0813">Transport</keyword>
<feature type="transmembrane region" description="Helical" evidence="7">
    <location>
        <begin position="197"/>
        <end position="223"/>
    </location>
</feature>
<evidence type="ECO:0000256" key="2">
    <source>
        <dbReference type="ARBA" id="ARBA00022448"/>
    </source>
</evidence>
<name>A0A5N0TCH7_9MICO</name>
<feature type="transmembrane region" description="Helical" evidence="7">
    <location>
        <begin position="148"/>
        <end position="168"/>
    </location>
</feature>
<dbReference type="AlphaFoldDB" id="A0A5N0TCH7"/>
<comment type="similarity">
    <text evidence="7">Belongs to the binding-protein-dependent transport system permease family.</text>
</comment>